<reference evidence="4 5" key="1">
    <citation type="submission" date="2019-06" db="EMBL/GenBank/DDBJ databases">
        <title>Draft genome sequence of the filamentous fungus Phialemoniopsis curvata isolated from diesel fuel.</title>
        <authorList>
            <person name="Varaljay V.A."/>
            <person name="Lyon W.J."/>
            <person name="Crouch A.L."/>
            <person name="Drake C.E."/>
            <person name="Hollomon J.M."/>
            <person name="Nadeau L.J."/>
            <person name="Nunn H.S."/>
            <person name="Stevenson B.S."/>
            <person name="Bojanowski C.L."/>
            <person name="Crookes-Goodson W.J."/>
        </authorList>
    </citation>
    <scope>NUCLEOTIDE SEQUENCE [LARGE SCALE GENOMIC DNA]</scope>
    <source>
        <strain evidence="4 5">D216</strain>
    </source>
</reference>
<accession>A0A507B138</accession>
<comment type="caution">
    <text evidence="4">The sequence shown here is derived from an EMBL/GenBank/DDBJ whole genome shotgun (WGS) entry which is preliminary data.</text>
</comment>
<feature type="region of interest" description="Disordered" evidence="1">
    <location>
        <begin position="512"/>
        <end position="545"/>
    </location>
</feature>
<dbReference type="GeneID" id="41967763"/>
<dbReference type="PANTHER" id="PTHR47185">
    <property type="entry name" value="PX DOMAIN-CONTAINING PROTEIN YPR097W"/>
    <property type="match status" value="1"/>
</dbReference>
<feature type="domain" description="PX-associated" evidence="3">
    <location>
        <begin position="4"/>
        <end position="134"/>
    </location>
</feature>
<dbReference type="AlphaFoldDB" id="A0A507B138"/>
<organism evidence="4 5">
    <name type="scientific">Thyridium curvatum</name>
    <dbReference type="NCBI Taxonomy" id="1093900"/>
    <lineage>
        <taxon>Eukaryota</taxon>
        <taxon>Fungi</taxon>
        <taxon>Dikarya</taxon>
        <taxon>Ascomycota</taxon>
        <taxon>Pezizomycotina</taxon>
        <taxon>Sordariomycetes</taxon>
        <taxon>Sordariomycetidae</taxon>
        <taxon>Thyridiales</taxon>
        <taxon>Thyridiaceae</taxon>
        <taxon>Thyridium</taxon>
    </lineage>
</organism>
<sequence length="710" mass="78099">MASAGLSPSQLHALFDILTHHETYSEIENFKNADATANYGFPFVQKGPGDEGSDEKPVYATKSTSPILQLLFRRFILTVPPAKKLPDDFWSIKVQGLLVKFAEAGLSESYEKGAMGTRKTLTTASSALIETVARGCLGGYPREGRVYGQAPKDYDLTSARDLELAWDDLCRDLIYGDLLDDLYTFFSESMEVEEHSPKVAAGVEYVIILLGAFLHHVFIVSADGQYLLKLIENVHKLLPYALIKQTLRVSNAATMINAMSRLLLAKLSVGSVSNWLGLTQNADDGVNLLQRIISVVLSWDSSEFRKSADKIEKAKGGPTKEQLGAIKKYVNSPLTERERIFRTSVENRESIVVMVLREANPKLAESISDETHGLCLDYLSALLSVRDRDEITKVLCRQNPDLFTQAIKDGVAACEPLIRDIHDKVDLREPISDMESFIGQFIETGKQGSSASKEETSVPSVKDYVELLRRNRKMVYKWLHNLARECPDIREMFREWAKDTIKVFRTADPNTILNGGESDETGVKTNGNLENRDLETTSPFDRGAGAMDQTLNRIFSALGEDTRVSLLPLLDSHAKYLSSLNDGSSARMQRILDQVSGKENPGDKGDMVAGPGLYLSQWQNLLDETLITPDSPQGKPRHGRDVKHVTTQGKTGANGSGSSKGGQDGGSVAAKLHSVRRVLSPGAPDVSLVVDNLGGAFHEYLSGLTQQTTS</sequence>
<dbReference type="EMBL" id="SKBQ01000001">
    <property type="protein sequence ID" value="TPX15982.1"/>
    <property type="molecule type" value="Genomic_DNA"/>
</dbReference>
<dbReference type="InterPro" id="IPR024554">
    <property type="entry name" value="LEC1-like_C"/>
</dbReference>
<name>A0A507B138_9PEZI</name>
<evidence type="ECO:0008006" key="6">
    <source>
        <dbReference type="Google" id="ProtNLM"/>
    </source>
</evidence>
<dbReference type="InterPro" id="IPR047168">
    <property type="entry name" value="LEC1-like"/>
</dbReference>
<evidence type="ECO:0000259" key="3">
    <source>
        <dbReference type="Pfam" id="PF12828"/>
    </source>
</evidence>
<gene>
    <name evidence="4" type="ORF">E0L32_000316</name>
</gene>
<proteinExistence type="predicted"/>
<dbReference type="GO" id="GO:0035091">
    <property type="term" value="F:phosphatidylinositol binding"/>
    <property type="evidence" value="ECO:0007669"/>
    <property type="project" value="TreeGrafter"/>
</dbReference>
<protein>
    <recommendedName>
        <fullName evidence="6">PX-associated-domain-containing protein</fullName>
    </recommendedName>
</protein>
<evidence type="ECO:0000256" key="1">
    <source>
        <dbReference type="SAM" id="MobiDB-lite"/>
    </source>
</evidence>
<evidence type="ECO:0000313" key="4">
    <source>
        <dbReference type="EMBL" id="TPX15982.1"/>
    </source>
</evidence>
<dbReference type="InterPro" id="IPR024555">
    <property type="entry name" value="PX-associated"/>
</dbReference>
<dbReference type="InParanoid" id="A0A507B138"/>
<feature type="region of interest" description="Disordered" evidence="1">
    <location>
        <begin position="627"/>
        <end position="667"/>
    </location>
</feature>
<dbReference type="PANTHER" id="PTHR47185:SF2">
    <property type="entry name" value="FUNGAL PROTEIN"/>
    <property type="match status" value="1"/>
</dbReference>
<dbReference type="STRING" id="1093900.A0A507B138"/>
<evidence type="ECO:0000259" key="2">
    <source>
        <dbReference type="Pfam" id="PF12825"/>
    </source>
</evidence>
<keyword evidence="5" id="KW-1185">Reference proteome</keyword>
<feature type="domain" description="PX" evidence="2">
    <location>
        <begin position="377"/>
        <end position="505"/>
    </location>
</feature>
<feature type="compositionally biased region" description="Gly residues" evidence="1">
    <location>
        <begin position="652"/>
        <end position="665"/>
    </location>
</feature>
<dbReference type="Pfam" id="PF12825">
    <property type="entry name" value="DUF3818"/>
    <property type="match status" value="2"/>
</dbReference>
<evidence type="ECO:0000313" key="5">
    <source>
        <dbReference type="Proteomes" id="UP000319257"/>
    </source>
</evidence>
<dbReference type="Proteomes" id="UP000319257">
    <property type="component" value="Unassembled WGS sequence"/>
</dbReference>
<dbReference type="Pfam" id="PF12828">
    <property type="entry name" value="PXB"/>
    <property type="match status" value="1"/>
</dbReference>
<dbReference type="OrthoDB" id="2117459at2759"/>
<feature type="domain" description="PX" evidence="2">
    <location>
        <begin position="179"/>
        <end position="361"/>
    </location>
</feature>
<dbReference type="RefSeq" id="XP_030997693.1">
    <property type="nucleotide sequence ID" value="XM_031137429.1"/>
</dbReference>